<feature type="transmembrane region" description="Helical" evidence="1">
    <location>
        <begin position="80"/>
        <end position="99"/>
    </location>
</feature>
<keyword evidence="1" id="KW-1133">Transmembrane helix</keyword>
<dbReference type="EMBL" id="BLQM01000143">
    <property type="protein sequence ID" value="GMH68811.1"/>
    <property type="molecule type" value="Genomic_DNA"/>
</dbReference>
<keyword evidence="1" id="KW-0812">Transmembrane</keyword>
<protein>
    <submittedName>
        <fullName evidence="2">Uncharacterized protein</fullName>
    </submittedName>
</protein>
<organism evidence="2 3">
    <name type="scientific">Triparma laevis f. inornata</name>
    <dbReference type="NCBI Taxonomy" id="1714386"/>
    <lineage>
        <taxon>Eukaryota</taxon>
        <taxon>Sar</taxon>
        <taxon>Stramenopiles</taxon>
        <taxon>Ochrophyta</taxon>
        <taxon>Bolidophyceae</taxon>
        <taxon>Parmales</taxon>
        <taxon>Triparmaceae</taxon>
        <taxon>Triparma</taxon>
    </lineage>
</organism>
<evidence type="ECO:0000313" key="2">
    <source>
        <dbReference type="EMBL" id="GMH68811.1"/>
    </source>
</evidence>
<keyword evidence="1" id="KW-0472">Membrane</keyword>
<evidence type="ECO:0000256" key="1">
    <source>
        <dbReference type="SAM" id="Phobius"/>
    </source>
</evidence>
<gene>
    <name evidence="2" type="ORF">TL16_g05012</name>
</gene>
<name>A0A9W7AA36_9STRA</name>
<evidence type="ECO:0000313" key="3">
    <source>
        <dbReference type="Proteomes" id="UP001162640"/>
    </source>
</evidence>
<proteinExistence type="predicted"/>
<feature type="transmembrane region" description="Helical" evidence="1">
    <location>
        <begin position="45"/>
        <end position="68"/>
    </location>
</feature>
<comment type="caution">
    <text evidence="2">The sequence shown here is derived from an EMBL/GenBank/DDBJ whole genome shotgun (WGS) entry which is preliminary data.</text>
</comment>
<dbReference type="Proteomes" id="UP001162640">
    <property type="component" value="Unassembled WGS sequence"/>
</dbReference>
<reference evidence="3" key="1">
    <citation type="journal article" date="2023" name="Commun. Biol.">
        <title>Genome analysis of Parmales, the sister group of diatoms, reveals the evolutionary specialization of diatoms from phago-mixotrophs to photoautotrophs.</title>
        <authorList>
            <person name="Ban H."/>
            <person name="Sato S."/>
            <person name="Yoshikawa S."/>
            <person name="Yamada K."/>
            <person name="Nakamura Y."/>
            <person name="Ichinomiya M."/>
            <person name="Sato N."/>
            <person name="Blanc-Mathieu R."/>
            <person name="Endo H."/>
            <person name="Kuwata A."/>
            <person name="Ogata H."/>
        </authorList>
    </citation>
    <scope>NUCLEOTIDE SEQUENCE [LARGE SCALE GENOMIC DNA]</scope>
</reference>
<sequence length="242" mass="27949">MALTNFELFYIFCCVFTRSLSWVEMYQPANWKYYKDVQTVVPVHLAHIRPLTFFTCSGHYLSCLYILFPYLFGVEPPAKFAGLVFGCLFGITVGFWVFVYDLADYRPLAERRKNCDDSLVLTYQGFWLTDWSNHGPLLLMFSKFAYDAGPEAFLLQNWWMPMAWGVTWLLFIWLPFQLLGGDPLYADLRRDKPITHRAAVILKMIIITTFGYFAGMYCNAPFYELWLAVSGAAQGVLGSSEL</sequence>
<feature type="transmembrane region" description="Helical" evidence="1">
    <location>
        <begin position="158"/>
        <end position="179"/>
    </location>
</feature>
<feature type="transmembrane region" description="Helical" evidence="1">
    <location>
        <begin position="200"/>
        <end position="217"/>
    </location>
</feature>
<dbReference type="AlphaFoldDB" id="A0A9W7AA36"/>
<accession>A0A9W7AA36</accession>